<comment type="subcellular location">
    <subcellularLocation>
        <location evidence="1">Cell membrane</location>
        <topology evidence="1">Multi-pass membrane protein</topology>
    </subcellularLocation>
</comment>
<reference evidence="9" key="2">
    <citation type="submission" date="2020-09" db="EMBL/GenBank/DDBJ databases">
        <authorList>
            <person name="Sun Q."/>
            <person name="Sedlacek I."/>
        </authorList>
    </citation>
    <scope>NUCLEOTIDE SEQUENCE</scope>
    <source>
        <strain evidence="9">CCM 7897</strain>
    </source>
</reference>
<evidence type="ECO:0000256" key="2">
    <source>
        <dbReference type="ARBA" id="ARBA00007935"/>
    </source>
</evidence>
<dbReference type="SUPFAM" id="SSF81345">
    <property type="entry name" value="ABC transporter involved in vitamin B12 uptake, BtuC"/>
    <property type="match status" value="1"/>
</dbReference>
<dbReference type="GO" id="GO:0033214">
    <property type="term" value="P:siderophore-iron import into cell"/>
    <property type="evidence" value="ECO:0007669"/>
    <property type="project" value="TreeGrafter"/>
</dbReference>
<comment type="caution">
    <text evidence="9">The sequence shown here is derived from an EMBL/GenBank/DDBJ whole genome shotgun (WGS) entry which is preliminary data.</text>
</comment>
<keyword evidence="5 8" id="KW-0812">Transmembrane</keyword>
<feature type="transmembrane region" description="Helical" evidence="8">
    <location>
        <begin position="77"/>
        <end position="94"/>
    </location>
</feature>
<dbReference type="RefSeq" id="WP_188581648.1">
    <property type="nucleotide sequence ID" value="NZ_BMCT01000006.1"/>
</dbReference>
<feature type="transmembrane region" description="Helical" evidence="8">
    <location>
        <begin position="21"/>
        <end position="42"/>
    </location>
</feature>
<keyword evidence="3" id="KW-0813">Transport</keyword>
<evidence type="ECO:0000256" key="1">
    <source>
        <dbReference type="ARBA" id="ARBA00004651"/>
    </source>
</evidence>
<keyword evidence="7 8" id="KW-0472">Membrane</keyword>
<dbReference type="GO" id="GO:0005886">
    <property type="term" value="C:plasma membrane"/>
    <property type="evidence" value="ECO:0007669"/>
    <property type="project" value="UniProtKB-SubCell"/>
</dbReference>
<protein>
    <submittedName>
        <fullName evidence="9">Ferric enterobactin transporter FepD</fullName>
    </submittedName>
</protein>
<comment type="similarity">
    <text evidence="2">Belongs to the binding-protein-dependent transport system permease family. FecCD subfamily.</text>
</comment>
<evidence type="ECO:0000256" key="5">
    <source>
        <dbReference type="ARBA" id="ARBA00022692"/>
    </source>
</evidence>
<proteinExistence type="inferred from homology"/>
<evidence type="ECO:0000256" key="4">
    <source>
        <dbReference type="ARBA" id="ARBA00022475"/>
    </source>
</evidence>
<dbReference type="InterPro" id="IPR037294">
    <property type="entry name" value="ABC_BtuC-like"/>
</dbReference>
<keyword evidence="4" id="KW-1003">Cell membrane</keyword>
<feature type="transmembrane region" description="Helical" evidence="8">
    <location>
        <begin position="253"/>
        <end position="277"/>
    </location>
</feature>
<evidence type="ECO:0000313" key="10">
    <source>
        <dbReference type="Proteomes" id="UP000606044"/>
    </source>
</evidence>
<evidence type="ECO:0000256" key="6">
    <source>
        <dbReference type="ARBA" id="ARBA00022989"/>
    </source>
</evidence>
<keyword evidence="6 8" id="KW-1133">Transmembrane helix</keyword>
<feature type="transmembrane region" description="Helical" evidence="8">
    <location>
        <begin position="131"/>
        <end position="152"/>
    </location>
</feature>
<organism evidence="9 10">
    <name type="scientific">Azorhizobium oxalatiphilum</name>
    <dbReference type="NCBI Taxonomy" id="980631"/>
    <lineage>
        <taxon>Bacteria</taxon>
        <taxon>Pseudomonadati</taxon>
        <taxon>Pseudomonadota</taxon>
        <taxon>Alphaproteobacteria</taxon>
        <taxon>Hyphomicrobiales</taxon>
        <taxon>Xanthobacteraceae</taxon>
        <taxon>Azorhizobium</taxon>
    </lineage>
</organism>
<dbReference type="PANTHER" id="PTHR30472:SF37">
    <property type="entry name" value="FE(3+) DICITRATE TRANSPORT SYSTEM PERMEASE PROTEIN FECD-RELATED"/>
    <property type="match status" value="1"/>
</dbReference>
<evidence type="ECO:0000256" key="8">
    <source>
        <dbReference type="SAM" id="Phobius"/>
    </source>
</evidence>
<accession>A0A917C704</accession>
<keyword evidence="10" id="KW-1185">Reference proteome</keyword>
<gene>
    <name evidence="9" type="primary">fepD</name>
    <name evidence="9" type="ORF">GCM10007301_38790</name>
</gene>
<feature type="transmembrane region" description="Helical" evidence="8">
    <location>
        <begin position="106"/>
        <end position="125"/>
    </location>
</feature>
<dbReference type="Pfam" id="PF01032">
    <property type="entry name" value="FecCD"/>
    <property type="match status" value="1"/>
</dbReference>
<feature type="transmembrane region" description="Helical" evidence="8">
    <location>
        <begin position="289"/>
        <end position="306"/>
    </location>
</feature>
<dbReference type="GO" id="GO:0022857">
    <property type="term" value="F:transmembrane transporter activity"/>
    <property type="evidence" value="ECO:0007669"/>
    <property type="project" value="InterPro"/>
</dbReference>
<feature type="transmembrane region" description="Helical" evidence="8">
    <location>
        <begin position="318"/>
        <end position="340"/>
    </location>
</feature>
<dbReference type="PANTHER" id="PTHR30472">
    <property type="entry name" value="FERRIC ENTEROBACTIN TRANSPORT SYSTEM PERMEASE PROTEIN"/>
    <property type="match status" value="1"/>
</dbReference>
<dbReference type="Gene3D" id="1.10.3470.10">
    <property type="entry name" value="ABC transporter involved in vitamin B12 uptake, BtuC"/>
    <property type="match status" value="1"/>
</dbReference>
<reference evidence="9" key="1">
    <citation type="journal article" date="2014" name="Int. J. Syst. Evol. Microbiol.">
        <title>Complete genome sequence of Corynebacterium casei LMG S-19264T (=DSM 44701T), isolated from a smear-ripened cheese.</title>
        <authorList>
            <consortium name="US DOE Joint Genome Institute (JGI-PGF)"/>
            <person name="Walter F."/>
            <person name="Albersmeier A."/>
            <person name="Kalinowski J."/>
            <person name="Ruckert C."/>
        </authorList>
    </citation>
    <scope>NUCLEOTIDE SEQUENCE</scope>
    <source>
        <strain evidence="9">CCM 7897</strain>
    </source>
</reference>
<evidence type="ECO:0000256" key="3">
    <source>
        <dbReference type="ARBA" id="ARBA00022448"/>
    </source>
</evidence>
<name>A0A917C704_9HYPH</name>
<evidence type="ECO:0000313" key="9">
    <source>
        <dbReference type="EMBL" id="GGF75154.1"/>
    </source>
</evidence>
<dbReference type="Proteomes" id="UP000606044">
    <property type="component" value="Unassembled WGS sequence"/>
</dbReference>
<dbReference type="AlphaFoldDB" id="A0A917C704"/>
<feature type="transmembrane region" description="Helical" evidence="8">
    <location>
        <begin position="159"/>
        <end position="180"/>
    </location>
</feature>
<dbReference type="EMBL" id="BMCT01000006">
    <property type="protein sequence ID" value="GGF75154.1"/>
    <property type="molecule type" value="Genomic_DNA"/>
</dbReference>
<evidence type="ECO:0000256" key="7">
    <source>
        <dbReference type="ARBA" id="ARBA00023136"/>
    </source>
</evidence>
<dbReference type="InterPro" id="IPR000522">
    <property type="entry name" value="ABC_transptr_permease_BtuC"/>
</dbReference>
<sequence>MSGTRYLSAGAHVHLPFALRFLAILALLGLLLAGAMLCGLWLGSTDLPLSRILRWLLPFGPADADTAALMQLRLPRVIVAVLGGAMVAASGYLLQVISGNALADPGLLGISQGTVATILLGGVVFGVPAAWLAPAGLGGGLAVGALVLLLAARLQAVNGLILIGLAVSISLGAVVEIIMVSGGIDQFVRYMSWSHGTLTAASMADAARLAGWALVLAMPLAAAPRAMAPLLLGSAQAASLGAAPHLSRPLLTLLAAALVAPVVAIAGPFAFLGLIAAHTARRLVGDRPGEVLPVTMLTGALLLLAADMAGRTLFLPMVVPAGLLVSVAGVIGFLAVARAVPR</sequence>